<dbReference type="AlphaFoldDB" id="A0A9P7RDV9"/>
<proteinExistence type="predicted"/>
<accession>A0A9P7RDV9</accession>
<dbReference type="EMBL" id="JAESDN010000002">
    <property type="protein sequence ID" value="KAG7055445.1"/>
    <property type="molecule type" value="Genomic_DNA"/>
</dbReference>
<organism evidence="1 2">
    <name type="scientific">Colletotrichum scovillei</name>
    <dbReference type="NCBI Taxonomy" id="1209932"/>
    <lineage>
        <taxon>Eukaryota</taxon>
        <taxon>Fungi</taxon>
        <taxon>Dikarya</taxon>
        <taxon>Ascomycota</taxon>
        <taxon>Pezizomycotina</taxon>
        <taxon>Sordariomycetes</taxon>
        <taxon>Hypocreomycetidae</taxon>
        <taxon>Glomerellales</taxon>
        <taxon>Glomerellaceae</taxon>
        <taxon>Colletotrichum</taxon>
        <taxon>Colletotrichum acutatum species complex</taxon>
    </lineage>
</organism>
<protein>
    <submittedName>
        <fullName evidence="1">Uncharacterized protein</fullName>
    </submittedName>
</protein>
<keyword evidence="2" id="KW-1185">Reference proteome</keyword>
<sequence length="113" mass="12592">MASPKATAPCPELLGCAWATKRRNIRRIIWRSFFKRLSAIETVPGYLRRRRKGVCMPGCQLSRVDRSPACRSVAAVNGSMSASLVFLYWLLANQSVHDGASEQLMDLVRPRAG</sequence>
<evidence type="ECO:0000313" key="2">
    <source>
        <dbReference type="Proteomes" id="UP000699042"/>
    </source>
</evidence>
<comment type="caution">
    <text evidence="1">The sequence shown here is derived from an EMBL/GenBank/DDBJ whole genome shotgun (WGS) entry which is preliminary data.</text>
</comment>
<gene>
    <name evidence="1" type="ORF">JMJ77_007904</name>
</gene>
<dbReference type="Proteomes" id="UP000699042">
    <property type="component" value="Unassembled WGS sequence"/>
</dbReference>
<evidence type="ECO:0000313" key="1">
    <source>
        <dbReference type="EMBL" id="KAG7055445.1"/>
    </source>
</evidence>
<reference evidence="1" key="1">
    <citation type="submission" date="2021-05" db="EMBL/GenBank/DDBJ databases">
        <title>Comparative genomics of three Colletotrichum scovillei strains and genetic complementation revealed genes involved fungal growth and virulence on chili pepper.</title>
        <authorList>
            <person name="Hsieh D.-K."/>
            <person name="Chuang S.-C."/>
            <person name="Chen C.-Y."/>
            <person name="Chao Y.-T."/>
            <person name="Lu M.-Y.J."/>
            <person name="Lee M.-H."/>
            <person name="Shih M.-C."/>
        </authorList>
    </citation>
    <scope>NUCLEOTIDE SEQUENCE</scope>
    <source>
        <strain evidence="1">Coll-153</strain>
    </source>
</reference>
<name>A0A9P7RDV9_9PEZI</name>